<evidence type="ECO:0000256" key="1">
    <source>
        <dbReference type="SAM" id="Phobius"/>
    </source>
</evidence>
<dbReference type="EMBL" id="JARAKH010000029">
    <property type="protein sequence ID" value="KAK8388015.1"/>
    <property type="molecule type" value="Genomic_DNA"/>
</dbReference>
<protein>
    <recommendedName>
        <fullName evidence="2">PPAF-2-like Clip domain-containing protein</fullName>
    </recommendedName>
</protein>
<dbReference type="InterPro" id="IPR041515">
    <property type="entry name" value="PPAF-2-like_Clip"/>
</dbReference>
<comment type="caution">
    <text evidence="3">The sequence shown here is derived from an EMBL/GenBank/DDBJ whole genome shotgun (WGS) entry which is preliminary data.</text>
</comment>
<reference evidence="3 4" key="1">
    <citation type="submission" date="2023-03" db="EMBL/GenBank/DDBJ databases">
        <title>High-quality genome of Scylla paramamosain provides insights in environmental adaptation.</title>
        <authorList>
            <person name="Zhang L."/>
        </authorList>
    </citation>
    <scope>NUCLEOTIDE SEQUENCE [LARGE SCALE GENOMIC DNA]</scope>
    <source>
        <strain evidence="3">LZ_2023a</strain>
        <tissue evidence="3">Muscle</tissue>
    </source>
</reference>
<gene>
    <name evidence="3" type="ORF">O3P69_020119</name>
</gene>
<evidence type="ECO:0000313" key="3">
    <source>
        <dbReference type="EMBL" id="KAK8388015.1"/>
    </source>
</evidence>
<proteinExistence type="predicted"/>
<dbReference type="Proteomes" id="UP001487740">
    <property type="component" value="Unassembled WGS sequence"/>
</dbReference>
<keyword evidence="1" id="KW-0472">Membrane</keyword>
<keyword evidence="1" id="KW-1133">Transmembrane helix</keyword>
<feature type="domain" description="PPAF-2-like Clip" evidence="2">
    <location>
        <begin position="49"/>
        <end position="105"/>
    </location>
</feature>
<keyword evidence="4" id="KW-1185">Reference proteome</keyword>
<keyword evidence="1" id="KW-0812">Transmembrane</keyword>
<accession>A0AAW0TJW4</accession>
<evidence type="ECO:0000313" key="4">
    <source>
        <dbReference type="Proteomes" id="UP001487740"/>
    </source>
</evidence>
<name>A0AAW0TJW4_SCYPA</name>
<feature type="transmembrane region" description="Helical" evidence="1">
    <location>
        <begin position="21"/>
        <end position="44"/>
    </location>
</feature>
<sequence>MHRTADIQRPRLATASESTAAEMVMGGLGAALLWLVWVGAAFGYSVPKPQDSEGEEVYCECVPYYLCQDGVIITDGRNVIDIRTSRQRTPVTNVKACPSVIDVCCGLPPSLTTTTSTITPMTSSTLPPVTLPPTLPPDTPCRCVGILECPCRAPVPGRLLPLLRLRDHPYTHVHAHAHVHRAAV</sequence>
<dbReference type="AlphaFoldDB" id="A0AAW0TJW4"/>
<evidence type="ECO:0000259" key="2">
    <source>
        <dbReference type="Pfam" id="PF18322"/>
    </source>
</evidence>
<organism evidence="3 4">
    <name type="scientific">Scylla paramamosain</name>
    <name type="common">Mud crab</name>
    <dbReference type="NCBI Taxonomy" id="85552"/>
    <lineage>
        <taxon>Eukaryota</taxon>
        <taxon>Metazoa</taxon>
        <taxon>Ecdysozoa</taxon>
        <taxon>Arthropoda</taxon>
        <taxon>Crustacea</taxon>
        <taxon>Multicrustacea</taxon>
        <taxon>Malacostraca</taxon>
        <taxon>Eumalacostraca</taxon>
        <taxon>Eucarida</taxon>
        <taxon>Decapoda</taxon>
        <taxon>Pleocyemata</taxon>
        <taxon>Brachyura</taxon>
        <taxon>Eubrachyura</taxon>
        <taxon>Portunoidea</taxon>
        <taxon>Portunidae</taxon>
        <taxon>Portuninae</taxon>
        <taxon>Scylla</taxon>
    </lineage>
</organism>
<dbReference type="Pfam" id="PF18322">
    <property type="entry name" value="CLIP_1"/>
    <property type="match status" value="1"/>
</dbReference>